<keyword evidence="11 16" id="KW-0520">NAD</keyword>
<feature type="domain" description="NADH:ubiquinone oxidoreductase chain 4 N-terminal" evidence="18">
    <location>
        <begin position="1"/>
        <end position="110"/>
    </location>
</feature>
<dbReference type="PANTHER" id="PTHR43507">
    <property type="entry name" value="NADH-UBIQUINONE OXIDOREDUCTASE CHAIN 4"/>
    <property type="match status" value="1"/>
</dbReference>
<gene>
    <name evidence="19" type="primary">ND4</name>
</gene>
<feature type="transmembrane region" description="Helical" evidence="16">
    <location>
        <begin position="261"/>
        <end position="280"/>
    </location>
</feature>
<keyword evidence="5 16" id="KW-0813">Transport</keyword>
<dbReference type="PANTHER" id="PTHR43507:SF20">
    <property type="entry name" value="NADH-UBIQUINONE OXIDOREDUCTASE CHAIN 4"/>
    <property type="match status" value="1"/>
</dbReference>
<evidence type="ECO:0000259" key="17">
    <source>
        <dbReference type="Pfam" id="PF00361"/>
    </source>
</evidence>
<dbReference type="InterPro" id="IPR001750">
    <property type="entry name" value="ND/Mrp_TM"/>
</dbReference>
<dbReference type="PRINTS" id="PR01437">
    <property type="entry name" value="NUOXDRDTASE4"/>
</dbReference>
<evidence type="ECO:0000259" key="18">
    <source>
        <dbReference type="Pfam" id="PF01059"/>
    </source>
</evidence>
<keyword evidence="14 16" id="KW-0472">Membrane</keyword>
<evidence type="ECO:0000256" key="9">
    <source>
        <dbReference type="ARBA" id="ARBA00022982"/>
    </source>
</evidence>
<dbReference type="EMBL" id="AB854450">
    <property type="protein sequence ID" value="BBI37623.1"/>
    <property type="molecule type" value="Genomic_DNA"/>
</dbReference>
<feature type="domain" description="NADH:quinone oxidoreductase/Mrp antiporter transmembrane" evidence="17">
    <location>
        <begin position="113"/>
        <end position="402"/>
    </location>
</feature>
<organism evidence="19">
    <name type="scientific">Trimma corallinum</name>
    <name type="common">polkadot goby</name>
    <dbReference type="NCBI Taxonomy" id="1402054"/>
    <lineage>
        <taxon>Eukaryota</taxon>
        <taxon>Metazoa</taxon>
        <taxon>Chordata</taxon>
        <taxon>Craniata</taxon>
        <taxon>Vertebrata</taxon>
        <taxon>Euteleostomi</taxon>
        <taxon>Actinopterygii</taxon>
        <taxon>Neopterygii</taxon>
        <taxon>Teleostei</taxon>
        <taxon>Neoteleostei</taxon>
        <taxon>Acanthomorphata</taxon>
        <taxon>Gobiaria</taxon>
        <taxon>Gobiiformes</taxon>
        <taxon>Gobioidei</taxon>
        <taxon>Gobiidae</taxon>
        <taxon>Gobiinae</taxon>
        <taxon>Trimma</taxon>
    </lineage>
</organism>
<keyword evidence="9 16" id="KW-0249">Electron transport</keyword>
<evidence type="ECO:0000256" key="7">
    <source>
        <dbReference type="ARBA" id="ARBA00022692"/>
    </source>
</evidence>
<evidence type="ECO:0000256" key="1">
    <source>
        <dbReference type="ARBA" id="ARBA00004225"/>
    </source>
</evidence>
<dbReference type="GO" id="GO:0031966">
    <property type="term" value="C:mitochondrial membrane"/>
    <property type="evidence" value="ECO:0007669"/>
    <property type="project" value="UniProtKB-SubCell"/>
</dbReference>
<feature type="transmembrane region" description="Helical" evidence="16">
    <location>
        <begin position="62"/>
        <end position="81"/>
    </location>
</feature>
<feature type="transmembrane region" description="Helical" evidence="16">
    <location>
        <begin position="311"/>
        <end position="332"/>
    </location>
</feature>
<evidence type="ECO:0000256" key="4">
    <source>
        <dbReference type="ARBA" id="ARBA00021006"/>
    </source>
</evidence>
<evidence type="ECO:0000256" key="2">
    <source>
        <dbReference type="ARBA" id="ARBA00009025"/>
    </source>
</evidence>
<name>A0A455TR00_9GOBI</name>
<feature type="transmembrane region" description="Helical" evidence="16">
    <location>
        <begin position="344"/>
        <end position="363"/>
    </location>
</feature>
<dbReference type="GO" id="GO:0042773">
    <property type="term" value="P:ATP synthesis coupled electron transport"/>
    <property type="evidence" value="ECO:0007669"/>
    <property type="project" value="InterPro"/>
</dbReference>
<feature type="transmembrane region" description="Helical" evidence="16">
    <location>
        <begin position="27"/>
        <end position="50"/>
    </location>
</feature>
<dbReference type="Pfam" id="PF01059">
    <property type="entry name" value="Oxidored_q5_N"/>
    <property type="match status" value="1"/>
</dbReference>
<geneLocation type="mitochondrion" evidence="19"/>
<dbReference type="InterPro" id="IPR010227">
    <property type="entry name" value="NADH_Q_OxRdtase_chainM/4"/>
</dbReference>
<feature type="transmembrane region" description="Helical" evidence="16">
    <location>
        <begin position="196"/>
        <end position="218"/>
    </location>
</feature>
<evidence type="ECO:0000256" key="10">
    <source>
        <dbReference type="ARBA" id="ARBA00022989"/>
    </source>
</evidence>
<evidence type="ECO:0000313" key="19">
    <source>
        <dbReference type="EMBL" id="BBI37623.1"/>
    </source>
</evidence>
<comment type="subcellular location">
    <subcellularLocation>
        <location evidence="1 16">Mitochondrion membrane</location>
        <topology evidence="1 16">Multi-pass membrane protein</topology>
    </subcellularLocation>
</comment>
<dbReference type="GO" id="GO:0048039">
    <property type="term" value="F:ubiquinone binding"/>
    <property type="evidence" value="ECO:0007669"/>
    <property type="project" value="TreeGrafter"/>
</dbReference>
<accession>A0A455TR00</accession>
<feature type="transmembrane region" description="Helical" evidence="16">
    <location>
        <begin position="146"/>
        <end position="170"/>
    </location>
</feature>
<evidence type="ECO:0000256" key="3">
    <source>
        <dbReference type="ARBA" id="ARBA00012944"/>
    </source>
</evidence>
<evidence type="ECO:0000256" key="16">
    <source>
        <dbReference type="RuleBase" id="RU003297"/>
    </source>
</evidence>
<dbReference type="GO" id="GO:0008137">
    <property type="term" value="F:NADH dehydrogenase (ubiquinone) activity"/>
    <property type="evidence" value="ECO:0007669"/>
    <property type="project" value="UniProtKB-UniRule"/>
</dbReference>
<keyword evidence="7 16" id="KW-0812">Transmembrane</keyword>
<dbReference type="NCBIfam" id="TIGR01972">
    <property type="entry name" value="NDH_I_M"/>
    <property type="match status" value="1"/>
</dbReference>
<comment type="function">
    <text evidence="16">Core subunit of the mitochondrial membrane respiratory chain NADH dehydrogenase (Complex I) which catalyzes electron transfer from NADH through the respiratory chain, using ubiquinone as an electron acceptor. Essential for the catalytic activity and assembly of complex I.</text>
</comment>
<dbReference type="GO" id="GO:0015990">
    <property type="term" value="P:electron transport coupled proton transport"/>
    <property type="evidence" value="ECO:0007669"/>
    <property type="project" value="TreeGrafter"/>
</dbReference>
<reference evidence="19" key="1">
    <citation type="submission" date="2013-09" db="EMBL/GenBank/DDBJ databases">
        <title>partial mitogenome sequences of gobies.</title>
        <authorList>
            <person name="Miya M."/>
        </authorList>
    </citation>
    <scope>NUCLEOTIDE SEQUENCE</scope>
    <source>
        <strain evidence="19">T00464</strain>
    </source>
</reference>
<comment type="catalytic activity">
    <reaction evidence="15 16">
        <text>a ubiquinone + NADH + 5 H(+)(in) = a ubiquinol + NAD(+) + 4 H(+)(out)</text>
        <dbReference type="Rhea" id="RHEA:29091"/>
        <dbReference type="Rhea" id="RHEA-COMP:9565"/>
        <dbReference type="Rhea" id="RHEA-COMP:9566"/>
        <dbReference type="ChEBI" id="CHEBI:15378"/>
        <dbReference type="ChEBI" id="CHEBI:16389"/>
        <dbReference type="ChEBI" id="CHEBI:17976"/>
        <dbReference type="ChEBI" id="CHEBI:57540"/>
        <dbReference type="ChEBI" id="CHEBI:57945"/>
        <dbReference type="EC" id="7.1.1.2"/>
    </reaction>
</comment>
<keyword evidence="8" id="KW-1278">Translocase</keyword>
<dbReference type="Pfam" id="PF00361">
    <property type="entry name" value="Proton_antipo_M"/>
    <property type="match status" value="1"/>
</dbReference>
<feature type="transmembrane region" description="Helical" evidence="16">
    <location>
        <begin position="383"/>
        <end position="414"/>
    </location>
</feature>
<feature type="transmembrane region" description="Helical" evidence="16">
    <location>
        <begin position="225"/>
        <end position="249"/>
    </location>
</feature>
<keyword evidence="6 16" id="KW-0679">Respiratory chain</keyword>
<dbReference type="InterPro" id="IPR000260">
    <property type="entry name" value="NADH4_N"/>
</dbReference>
<evidence type="ECO:0000256" key="5">
    <source>
        <dbReference type="ARBA" id="ARBA00022448"/>
    </source>
</evidence>
<evidence type="ECO:0000256" key="15">
    <source>
        <dbReference type="ARBA" id="ARBA00049551"/>
    </source>
</evidence>
<keyword evidence="13 16" id="KW-0496">Mitochondrion</keyword>
<dbReference type="EC" id="7.1.1.2" evidence="3 16"/>
<sequence length="460" mass="51592">MLKLIFATIIMLPMAWLMPPKLLWPSIFFNTMVVAFLSFSWVSPIPIWLWRTNCGLFGVDGFSGPLVLLTCWLLPLMILASHRYVLLEPMKDQRAYVTTVLFLQLFLIMAFSATDIFLFYVMFEATLVPTLFLITRWGSHRDRLKAGTYFLFYTLMGSLPFLVALLLLVISSGTASALFLPHLELSMLGDSIADKAWWAACLMGFMVKLPLYGIHLWLPKAHVEAPIVGSMVLAGVLLKLGAYGIVRLLEVLAPATQKLCYPIIALALWGAVMAGINCTRQHDLKSLIAYSSVSHMGLVAAGTLVQTPWGFTGALMLMITHGLTSSALFFLANTLYERTHTRTIMVLRGLQIAFPLLGTWWFMFSVANLGLPPLPSFLAELKIFSALLVWSDFVVILLVLCLFITAMYSLYMFLLTQRGGPNRSPLPENPIFCQEHLTIYLHGLPFLFLMVKIDTITAWF</sequence>
<comment type="similarity">
    <text evidence="2 16">Belongs to the complex I subunit 4 family.</text>
</comment>
<dbReference type="AlphaFoldDB" id="A0A455TR00"/>
<feature type="transmembrane region" description="Helical" evidence="16">
    <location>
        <begin position="287"/>
        <end position="305"/>
    </location>
</feature>
<evidence type="ECO:0000256" key="11">
    <source>
        <dbReference type="ARBA" id="ARBA00023027"/>
    </source>
</evidence>
<feature type="transmembrane region" description="Helical" evidence="16">
    <location>
        <begin position="101"/>
        <end position="134"/>
    </location>
</feature>
<evidence type="ECO:0000256" key="14">
    <source>
        <dbReference type="ARBA" id="ARBA00023136"/>
    </source>
</evidence>
<evidence type="ECO:0000256" key="13">
    <source>
        <dbReference type="ARBA" id="ARBA00023128"/>
    </source>
</evidence>
<evidence type="ECO:0000256" key="8">
    <source>
        <dbReference type="ARBA" id="ARBA00022967"/>
    </source>
</evidence>
<protein>
    <recommendedName>
        <fullName evidence="4 16">NADH-ubiquinone oxidoreductase chain 4</fullName>
        <ecNumber evidence="3 16">7.1.1.2</ecNumber>
    </recommendedName>
</protein>
<dbReference type="GO" id="GO:0003954">
    <property type="term" value="F:NADH dehydrogenase activity"/>
    <property type="evidence" value="ECO:0007669"/>
    <property type="project" value="TreeGrafter"/>
</dbReference>
<evidence type="ECO:0000256" key="6">
    <source>
        <dbReference type="ARBA" id="ARBA00022660"/>
    </source>
</evidence>
<keyword evidence="12 16" id="KW-0830">Ubiquinone</keyword>
<proteinExistence type="inferred from homology"/>
<evidence type="ECO:0000256" key="12">
    <source>
        <dbReference type="ARBA" id="ARBA00023075"/>
    </source>
</evidence>
<dbReference type="InterPro" id="IPR003918">
    <property type="entry name" value="NADH_UbQ_OxRdtase"/>
</dbReference>
<keyword evidence="10 16" id="KW-1133">Transmembrane helix</keyword>